<dbReference type="STRING" id="74649.A0A2P6R3J5"/>
<evidence type="ECO:0000256" key="8">
    <source>
        <dbReference type="ARBA" id="ARBA00031347"/>
    </source>
</evidence>
<gene>
    <name evidence="9" type="ORF">RchiOBHm_Chr4g0442191</name>
</gene>
<dbReference type="Proteomes" id="UP000238479">
    <property type="component" value="Chromosome 4"/>
</dbReference>
<dbReference type="Gramene" id="PRQ40996">
    <property type="protein sequence ID" value="PRQ40996"/>
    <property type="gene ID" value="RchiOBHm_Chr4g0442191"/>
</dbReference>
<keyword evidence="6" id="KW-0333">Golgi apparatus</keyword>
<dbReference type="EMBL" id="PDCK01000042">
    <property type="protein sequence ID" value="PRQ40996.1"/>
    <property type="molecule type" value="Genomic_DNA"/>
</dbReference>
<evidence type="ECO:0000256" key="4">
    <source>
        <dbReference type="ARBA" id="ARBA00022448"/>
    </source>
</evidence>
<keyword evidence="4" id="KW-0813">Transport</keyword>
<keyword evidence="10" id="KW-1185">Reference proteome</keyword>
<dbReference type="PANTHER" id="PTHR21311:SF0">
    <property type="entry name" value="CONSERVED OLIGOMERIC GOLGI COMPLEX SUBUNIT 8"/>
    <property type="match status" value="1"/>
</dbReference>
<accession>A0A2P6R3J5</accession>
<evidence type="ECO:0000256" key="5">
    <source>
        <dbReference type="ARBA" id="ARBA00022927"/>
    </source>
</evidence>
<dbReference type="PANTHER" id="PTHR21311">
    <property type="entry name" value="CONSERVED OLIGOMERIC GOLGI COMPLEX COMPONENT 8"/>
    <property type="match status" value="1"/>
</dbReference>
<evidence type="ECO:0000313" key="10">
    <source>
        <dbReference type="Proteomes" id="UP000238479"/>
    </source>
</evidence>
<dbReference type="GO" id="GO:0000139">
    <property type="term" value="C:Golgi membrane"/>
    <property type="evidence" value="ECO:0007669"/>
    <property type="project" value="UniProtKB-SubCell"/>
</dbReference>
<keyword evidence="5" id="KW-0653">Protein transport</keyword>
<dbReference type="OMA" id="HHAYASE"/>
<keyword evidence="7" id="KW-0472">Membrane</keyword>
<evidence type="ECO:0000313" key="9">
    <source>
        <dbReference type="EMBL" id="PRQ40996.1"/>
    </source>
</evidence>
<evidence type="ECO:0000256" key="7">
    <source>
        <dbReference type="ARBA" id="ARBA00023136"/>
    </source>
</evidence>
<dbReference type="Pfam" id="PF04124">
    <property type="entry name" value="Dor1"/>
    <property type="match status" value="1"/>
</dbReference>
<evidence type="ECO:0000256" key="2">
    <source>
        <dbReference type="ARBA" id="ARBA00006419"/>
    </source>
</evidence>
<name>A0A2P6R3J5_ROSCH</name>
<evidence type="ECO:0000256" key="1">
    <source>
        <dbReference type="ARBA" id="ARBA00004395"/>
    </source>
</evidence>
<evidence type="ECO:0000256" key="6">
    <source>
        <dbReference type="ARBA" id="ARBA00023034"/>
    </source>
</evidence>
<dbReference type="InterPro" id="IPR016159">
    <property type="entry name" value="Cullin_repeat-like_dom_sf"/>
</dbReference>
<dbReference type="GO" id="GO:0015031">
    <property type="term" value="P:protein transport"/>
    <property type="evidence" value="ECO:0007669"/>
    <property type="project" value="UniProtKB-KW"/>
</dbReference>
<sequence>MMESSPASSLLPQQHHAYASELLSFPLARLNKEPELLRLHGDRIQSQIQDLMAGNYRALVHAAHTSLSVQDELSSIDKNLKSLTLEKIPELTNACTEFVDTLEKRKKMNQTQHLLEIPQLMETCVWDENYDEALELEAFVRKLSNMHPKLAVVRDLAEQVRKITQSLVSQLLQKLRSDFEKPEAEYCLQIVGYLRRAEVYTEYELRLQFLRCRQAWLTGMLEDLDERNPYEYLKGMISCHRKHLVDIINQCVLVNYDEDDGGLLNSWLMHQVTSHLETLKILLPNISDGVSLSNILEESMYCGMVLGRVIGLDFRGMLPPIFEEAVVNMFSNNVSRAVEGFQLVLDSHRWVLLPAIANSSFGGGGGNDDDDDDDVIEPPYCLMDHPPLAVFVNGVSAAMNELRPCAPLSLKHELSKELIKGLKAVSDYLMTYNATSGILLRENKESELFLSLCLAFIEITYPHCAKCFGRCYPGGAASVMDAKSLCDSIRRLVMTVSPRPKPPIGNRDGNENY</sequence>
<comment type="similarity">
    <text evidence="2">Belongs to the COG8 family.</text>
</comment>
<proteinExistence type="inferred from homology"/>
<evidence type="ECO:0000256" key="3">
    <source>
        <dbReference type="ARBA" id="ARBA00020983"/>
    </source>
</evidence>
<dbReference type="GO" id="GO:0006891">
    <property type="term" value="P:intra-Golgi vesicle-mediated transport"/>
    <property type="evidence" value="ECO:0007669"/>
    <property type="project" value="TreeGrafter"/>
</dbReference>
<dbReference type="InterPro" id="IPR007255">
    <property type="entry name" value="COG8"/>
</dbReference>
<organism evidence="9 10">
    <name type="scientific">Rosa chinensis</name>
    <name type="common">China rose</name>
    <dbReference type="NCBI Taxonomy" id="74649"/>
    <lineage>
        <taxon>Eukaryota</taxon>
        <taxon>Viridiplantae</taxon>
        <taxon>Streptophyta</taxon>
        <taxon>Embryophyta</taxon>
        <taxon>Tracheophyta</taxon>
        <taxon>Spermatophyta</taxon>
        <taxon>Magnoliopsida</taxon>
        <taxon>eudicotyledons</taxon>
        <taxon>Gunneridae</taxon>
        <taxon>Pentapetalae</taxon>
        <taxon>rosids</taxon>
        <taxon>fabids</taxon>
        <taxon>Rosales</taxon>
        <taxon>Rosaceae</taxon>
        <taxon>Rosoideae</taxon>
        <taxon>Rosoideae incertae sedis</taxon>
        <taxon>Rosa</taxon>
    </lineage>
</organism>
<protein>
    <recommendedName>
        <fullName evidence="3">Conserved oligomeric Golgi complex subunit 8</fullName>
    </recommendedName>
    <alternativeName>
        <fullName evidence="8">Component of oligomeric Golgi complex 8</fullName>
    </alternativeName>
</protein>
<dbReference type="SUPFAM" id="SSF74788">
    <property type="entry name" value="Cullin repeat-like"/>
    <property type="match status" value="1"/>
</dbReference>
<dbReference type="GO" id="GO:0017119">
    <property type="term" value="C:Golgi transport complex"/>
    <property type="evidence" value="ECO:0007669"/>
    <property type="project" value="InterPro"/>
</dbReference>
<comment type="caution">
    <text evidence="9">The sequence shown here is derived from an EMBL/GenBank/DDBJ whole genome shotgun (WGS) entry which is preliminary data.</text>
</comment>
<dbReference type="AlphaFoldDB" id="A0A2P6R3J5"/>
<reference evidence="9 10" key="1">
    <citation type="journal article" date="2018" name="Nat. Genet.">
        <title>The Rosa genome provides new insights in the design of modern roses.</title>
        <authorList>
            <person name="Bendahmane M."/>
        </authorList>
    </citation>
    <scope>NUCLEOTIDE SEQUENCE [LARGE SCALE GENOMIC DNA]</scope>
    <source>
        <strain evidence="10">cv. Old Blush</strain>
    </source>
</reference>
<comment type="subcellular location">
    <subcellularLocation>
        <location evidence="1">Golgi apparatus membrane</location>
        <topology evidence="1">Peripheral membrane protein</topology>
    </subcellularLocation>
</comment>